<feature type="transmembrane region" description="Helical" evidence="7">
    <location>
        <begin position="221"/>
        <end position="248"/>
    </location>
</feature>
<evidence type="ECO:0000259" key="9">
    <source>
        <dbReference type="Pfam" id="PF25179"/>
    </source>
</evidence>
<feature type="transmembrane region" description="Helical" evidence="7">
    <location>
        <begin position="129"/>
        <end position="148"/>
    </location>
</feature>
<evidence type="ECO:0000256" key="5">
    <source>
        <dbReference type="ARBA" id="ARBA00022989"/>
    </source>
</evidence>
<dbReference type="InterPro" id="IPR057434">
    <property type="entry name" value="LMF1/2_N"/>
</dbReference>
<keyword evidence="6 7" id="KW-0472">Membrane</keyword>
<evidence type="ECO:0000256" key="6">
    <source>
        <dbReference type="ARBA" id="ARBA00023136"/>
    </source>
</evidence>
<protein>
    <recommendedName>
        <fullName evidence="7">Lipase maturation factor</fullName>
    </recommendedName>
</protein>
<comment type="subcellular location">
    <subcellularLocation>
        <location evidence="1 7">Endoplasmic reticulum membrane</location>
        <topology evidence="1 7">Multi-pass membrane protein</topology>
    </subcellularLocation>
</comment>
<feature type="transmembrane region" description="Helical" evidence="7">
    <location>
        <begin position="72"/>
        <end position="89"/>
    </location>
</feature>
<feature type="transmembrane region" description="Helical" evidence="7">
    <location>
        <begin position="196"/>
        <end position="215"/>
    </location>
</feature>
<evidence type="ECO:0000256" key="4">
    <source>
        <dbReference type="ARBA" id="ARBA00022824"/>
    </source>
</evidence>
<dbReference type="OrthoDB" id="434126at2759"/>
<dbReference type="AlphaFoldDB" id="A0A3M7PJJ3"/>
<dbReference type="GO" id="GO:0005789">
    <property type="term" value="C:endoplasmic reticulum membrane"/>
    <property type="evidence" value="ECO:0007669"/>
    <property type="project" value="UniProtKB-SubCell"/>
</dbReference>
<sequence length="473" mass="55648">MDRIFSDFKAKSNPFKGLLDDRLWKKIHLYIYLPTLFWFSDWTNHINQILNYSALIGLTLALIIVIRGSANSIILLIMWLLYHSIVNIGQTWYSFGWESQVLESGFIAIFLVPFISLKKVDIRSPPSLITIYLYRWLIFRIMIGAGLIKLRGDKCWKDLTCMNYFYETQPVPNPVSFYLHKEPEGMHKFEVLSNHFIELIAPFLVLMPIRILRLVGGWIQIIFQIILIMSGNLSFLNWLTILPSLACFDDFHLKFFFSCNQDSPLWNLLKDQYLDNVKTESLVLKRIAIEKKVKSTINLMVLTLVAYLSIPVVLNLVSEKQAMNTSFEPFRIVNTYGAFGSVTKERYEVIFKGTNEKNLQSDRVEWFEYEFMCKPGNVNRTPCLISPYHYRLDWLMWFAAFQVLMKIFIFHKNSGSFFKTYEYNPWLLSMTAKFLLNDKNFTSQMIAFNPFENKEPPKQVISLERRINLINFK</sequence>
<dbReference type="EMBL" id="REGN01010298">
    <property type="protein sequence ID" value="RMZ99295.1"/>
    <property type="molecule type" value="Genomic_DNA"/>
</dbReference>
<dbReference type="PANTHER" id="PTHR14463:SF10">
    <property type="entry name" value="LIPASE MATURATION FACTOR 1"/>
    <property type="match status" value="1"/>
</dbReference>
<keyword evidence="11" id="KW-1185">Reference proteome</keyword>
<organism evidence="10 11">
    <name type="scientific">Brachionus plicatilis</name>
    <name type="common">Marine rotifer</name>
    <name type="synonym">Brachionus muelleri</name>
    <dbReference type="NCBI Taxonomy" id="10195"/>
    <lineage>
        <taxon>Eukaryota</taxon>
        <taxon>Metazoa</taxon>
        <taxon>Spiralia</taxon>
        <taxon>Gnathifera</taxon>
        <taxon>Rotifera</taxon>
        <taxon>Eurotatoria</taxon>
        <taxon>Monogononta</taxon>
        <taxon>Pseudotrocha</taxon>
        <taxon>Ploima</taxon>
        <taxon>Brachionidae</taxon>
        <taxon>Brachionus</taxon>
    </lineage>
</organism>
<keyword evidence="3 7" id="KW-0812">Transmembrane</keyword>
<evidence type="ECO:0000256" key="3">
    <source>
        <dbReference type="ARBA" id="ARBA00022692"/>
    </source>
</evidence>
<proteinExistence type="inferred from homology"/>
<reference evidence="10 11" key="1">
    <citation type="journal article" date="2018" name="Sci. Rep.">
        <title>Genomic signatures of local adaptation to the degree of environmental predictability in rotifers.</title>
        <authorList>
            <person name="Franch-Gras L."/>
            <person name="Hahn C."/>
            <person name="Garcia-Roger E.M."/>
            <person name="Carmona M.J."/>
            <person name="Serra M."/>
            <person name="Gomez A."/>
        </authorList>
    </citation>
    <scope>NUCLEOTIDE SEQUENCE [LARGE SCALE GENOMIC DNA]</scope>
    <source>
        <strain evidence="10">HYR1</strain>
    </source>
</reference>
<feature type="transmembrane region" description="Helical" evidence="7">
    <location>
        <begin position="394"/>
        <end position="411"/>
    </location>
</feature>
<dbReference type="InterPro" id="IPR057433">
    <property type="entry name" value="LMF1/2_C"/>
</dbReference>
<comment type="function">
    <text evidence="7">Involved in the maturation of specific proteins in the endoplasmic reticulum.</text>
</comment>
<dbReference type="InterPro" id="IPR009613">
    <property type="entry name" value="LMF"/>
</dbReference>
<dbReference type="Pfam" id="PF25179">
    <property type="entry name" value="LMF1_C"/>
    <property type="match status" value="1"/>
</dbReference>
<feature type="domain" description="Lipase maturation factor 1/2 N-terminal" evidence="8">
    <location>
        <begin position="93"/>
        <end position="254"/>
    </location>
</feature>
<evidence type="ECO:0000256" key="2">
    <source>
        <dbReference type="ARBA" id="ARBA00005512"/>
    </source>
</evidence>
<dbReference type="Pfam" id="PF06762">
    <property type="entry name" value="LMF1"/>
    <property type="match status" value="1"/>
</dbReference>
<feature type="transmembrane region" description="Helical" evidence="7">
    <location>
        <begin position="296"/>
        <end position="317"/>
    </location>
</feature>
<name>A0A3M7PJJ3_BRAPC</name>
<keyword evidence="4 7" id="KW-0256">Endoplasmic reticulum</keyword>
<accession>A0A3M7PJJ3</accession>
<evidence type="ECO:0000313" key="11">
    <source>
        <dbReference type="Proteomes" id="UP000276133"/>
    </source>
</evidence>
<gene>
    <name evidence="10" type="ORF">BpHYR1_007446</name>
</gene>
<keyword evidence="5 7" id="KW-1133">Transmembrane helix</keyword>
<evidence type="ECO:0000313" key="10">
    <source>
        <dbReference type="EMBL" id="RMZ99295.1"/>
    </source>
</evidence>
<dbReference type="GO" id="GO:0051604">
    <property type="term" value="P:protein maturation"/>
    <property type="evidence" value="ECO:0007669"/>
    <property type="project" value="InterPro"/>
</dbReference>
<evidence type="ECO:0000256" key="7">
    <source>
        <dbReference type="RuleBase" id="RU361229"/>
    </source>
</evidence>
<dbReference type="STRING" id="10195.A0A3M7PJJ3"/>
<evidence type="ECO:0000256" key="1">
    <source>
        <dbReference type="ARBA" id="ARBA00004477"/>
    </source>
</evidence>
<evidence type="ECO:0000259" key="8">
    <source>
        <dbReference type="Pfam" id="PF06762"/>
    </source>
</evidence>
<feature type="transmembrane region" description="Helical" evidence="7">
    <location>
        <begin position="49"/>
        <end position="66"/>
    </location>
</feature>
<feature type="domain" description="Lipase maturation factor 1/2 C-terminal" evidence="9">
    <location>
        <begin position="332"/>
        <end position="460"/>
    </location>
</feature>
<comment type="caution">
    <text evidence="10">The sequence shown here is derived from an EMBL/GenBank/DDBJ whole genome shotgun (WGS) entry which is preliminary data.</text>
</comment>
<dbReference type="PANTHER" id="PTHR14463">
    <property type="entry name" value="LIPASE MATURATION FACTOR"/>
    <property type="match status" value="1"/>
</dbReference>
<comment type="similarity">
    <text evidence="2 7">Belongs to the lipase maturation factor family.</text>
</comment>
<dbReference type="Proteomes" id="UP000276133">
    <property type="component" value="Unassembled WGS sequence"/>
</dbReference>